<dbReference type="InterPro" id="IPR036928">
    <property type="entry name" value="AS_sf"/>
</dbReference>
<dbReference type="GO" id="GO:0005524">
    <property type="term" value="F:ATP binding"/>
    <property type="evidence" value="ECO:0007669"/>
    <property type="project" value="UniProtKB-KW"/>
</dbReference>
<gene>
    <name evidence="9" type="ORF">D9611_013904</name>
</gene>
<dbReference type="EC" id="6.3.5.7" evidence="7"/>
<sequence>MASRAPELLGLGMVNVTLTQALAFISDCHLSFHQRVVQLSVPMRGHARNALTRFALGSSRCTRCYSTRQALIEQNAKINAFVHISPESTASTSKTGALQGLKVAVKDNIATKDSPTTCSSAILKDFVSPFDATVVKQLRRDGADIVGKTNCDEFGMGSLNVYSVHGPTLNPFPFTSGANNSTAEVEERSAGGSSGGSAAAVAMGLCDAALGTDTGGSIRLPASYCGVVGFKPSYGLVSRWGVVSYADSLDCVGVLGADVPIVSRVFDRISAFDTKDPTSAEPELREAASTHARRRLESLTLDSGRGKLDGLRIGIPQEFFPSELSPAVLDIFRGVLQSLQARGATLVPVSLPSSSYALSAYYVLASAEASSNMARYDGIQYGKRIPTNSLADLRNVASVYAQGRSAGFGPEVQRRILLGTYALTSDAFDNYFLQAQRVRQLVKDDFDAVFSIPNVRNAVEESEEGLEEPASKVDVLLHPSAIGSAPPLSLDSSKSPLDSYVQDLLTVPASLAGVPALSVPCPTMSTLLQREAEQGHDGWPVGVSVIGQWGSDELVLAVGQAVAEGRRTT</sequence>
<dbReference type="PROSITE" id="PS00571">
    <property type="entry name" value="AMIDASES"/>
    <property type="match status" value="1"/>
</dbReference>
<accession>A0A8H5B881</accession>
<evidence type="ECO:0000256" key="5">
    <source>
        <dbReference type="ARBA" id="ARBA00022917"/>
    </source>
</evidence>
<protein>
    <recommendedName>
        <fullName evidence="7">Glutamyl-tRNA(Gln) amidotransferase subunit A, mitochondrial</fullName>
        <shortName evidence="7">Glu-AdT subunit A</shortName>
        <ecNumber evidence="7">6.3.5.7</ecNumber>
    </recommendedName>
</protein>
<keyword evidence="2 7" id="KW-0436">Ligase</keyword>
<evidence type="ECO:0000256" key="2">
    <source>
        <dbReference type="ARBA" id="ARBA00022598"/>
    </source>
</evidence>
<dbReference type="SUPFAM" id="SSF75304">
    <property type="entry name" value="Amidase signature (AS) enzymes"/>
    <property type="match status" value="1"/>
</dbReference>
<comment type="subcellular location">
    <subcellularLocation>
        <location evidence="7">Mitochondrion</location>
    </subcellularLocation>
</comment>
<dbReference type="Proteomes" id="UP000541558">
    <property type="component" value="Unassembled WGS sequence"/>
</dbReference>
<proteinExistence type="inferred from homology"/>
<comment type="catalytic activity">
    <reaction evidence="6 7">
        <text>L-glutamyl-tRNA(Gln) + L-glutamine + ATP + H2O = L-glutaminyl-tRNA(Gln) + L-glutamate + ADP + phosphate + H(+)</text>
        <dbReference type="Rhea" id="RHEA:17521"/>
        <dbReference type="Rhea" id="RHEA-COMP:9681"/>
        <dbReference type="Rhea" id="RHEA-COMP:9684"/>
        <dbReference type="ChEBI" id="CHEBI:15377"/>
        <dbReference type="ChEBI" id="CHEBI:15378"/>
        <dbReference type="ChEBI" id="CHEBI:29985"/>
        <dbReference type="ChEBI" id="CHEBI:30616"/>
        <dbReference type="ChEBI" id="CHEBI:43474"/>
        <dbReference type="ChEBI" id="CHEBI:58359"/>
        <dbReference type="ChEBI" id="CHEBI:78520"/>
        <dbReference type="ChEBI" id="CHEBI:78521"/>
        <dbReference type="ChEBI" id="CHEBI:456216"/>
        <dbReference type="EC" id="6.3.5.7"/>
    </reaction>
</comment>
<dbReference type="Pfam" id="PF01425">
    <property type="entry name" value="Amidase"/>
    <property type="match status" value="1"/>
</dbReference>
<feature type="active site" description="Acyl-ester intermediate" evidence="7">
    <location>
        <position position="217"/>
    </location>
</feature>
<reference evidence="9 10" key="1">
    <citation type="journal article" date="2020" name="ISME J.">
        <title>Uncovering the hidden diversity of litter-decomposition mechanisms in mushroom-forming fungi.</title>
        <authorList>
            <person name="Floudas D."/>
            <person name="Bentzer J."/>
            <person name="Ahren D."/>
            <person name="Johansson T."/>
            <person name="Persson P."/>
            <person name="Tunlid A."/>
        </authorList>
    </citation>
    <scope>NUCLEOTIDE SEQUENCE [LARGE SCALE GENOMIC DNA]</scope>
    <source>
        <strain evidence="9 10">CBS 175.51</strain>
    </source>
</reference>
<dbReference type="HAMAP" id="MF_00120">
    <property type="entry name" value="GatA"/>
    <property type="match status" value="1"/>
</dbReference>
<organism evidence="9 10">
    <name type="scientific">Ephemerocybe angulata</name>
    <dbReference type="NCBI Taxonomy" id="980116"/>
    <lineage>
        <taxon>Eukaryota</taxon>
        <taxon>Fungi</taxon>
        <taxon>Dikarya</taxon>
        <taxon>Basidiomycota</taxon>
        <taxon>Agaricomycotina</taxon>
        <taxon>Agaricomycetes</taxon>
        <taxon>Agaricomycetidae</taxon>
        <taxon>Agaricales</taxon>
        <taxon>Agaricineae</taxon>
        <taxon>Psathyrellaceae</taxon>
        <taxon>Ephemerocybe</taxon>
    </lineage>
</organism>
<keyword evidence="4 7" id="KW-0067">ATP-binding</keyword>
<keyword evidence="10" id="KW-1185">Reference proteome</keyword>
<dbReference type="Gene3D" id="3.90.1300.10">
    <property type="entry name" value="Amidase signature (AS) domain"/>
    <property type="match status" value="1"/>
</dbReference>
<feature type="active site" description="Charge relay system" evidence="7">
    <location>
        <position position="106"/>
    </location>
</feature>
<dbReference type="InterPro" id="IPR020556">
    <property type="entry name" value="Amidase_CS"/>
</dbReference>
<dbReference type="GO" id="GO:0050567">
    <property type="term" value="F:glutaminyl-tRNA synthase (glutamine-hydrolyzing) activity"/>
    <property type="evidence" value="ECO:0007669"/>
    <property type="project" value="UniProtKB-UniRule"/>
</dbReference>
<evidence type="ECO:0000256" key="3">
    <source>
        <dbReference type="ARBA" id="ARBA00022741"/>
    </source>
</evidence>
<evidence type="ECO:0000313" key="10">
    <source>
        <dbReference type="Proteomes" id="UP000541558"/>
    </source>
</evidence>
<dbReference type="GO" id="GO:0070681">
    <property type="term" value="P:glutaminyl-tRNAGln biosynthesis via transamidation"/>
    <property type="evidence" value="ECO:0007669"/>
    <property type="project" value="UniProtKB-UniRule"/>
</dbReference>
<evidence type="ECO:0000259" key="8">
    <source>
        <dbReference type="Pfam" id="PF01425"/>
    </source>
</evidence>
<evidence type="ECO:0000313" key="9">
    <source>
        <dbReference type="EMBL" id="KAF5318392.1"/>
    </source>
</evidence>
<dbReference type="PANTHER" id="PTHR11895:SF7">
    <property type="entry name" value="GLUTAMYL-TRNA(GLN) AMIDOTRANSFERASE SUBUNIT A, MITOCHONDRIAL"/>
    <property type="match status" value="1"/>
</dbReference>
<comment type="similarity">
    <text evidence="1 7">Belongs to the amidase family. GatA subfamily.</text>
</comment>
<dbReference type="InterPro" id="IPR004412">
    <property type="entry name" value="GatA"/>
</dbReference>
<evidence type="ECO:0000256" key="4">
    <source>
        <dbReference type="ARBA" id="ARBA00022840"/>
    </source>
</evidence>
<dbReference type="PANTHER" id="PTHR11895">
    <property type="entry name" value="TRANSAMIDASE"/>
    <property type="match status" value="1"/>
</dbReference>
<dbReference type="GO" id="GO:0030956">
    <property type="term" value="C:glutamyl-tRNA(Gln) amidotransferase complex"/>
    <property type="evidence" value="ECO:0007669"/>
    <property type="project" value="UniProtKB-UniRule"/>
</dbReference>
<dbReference type="InterPro" id="IPR000120">
    <property type="entry name" value="Amidase"/>
</dbReference>
<comment type="caution">
    <text evidence="9">The sequence shown here is derived from an EMBL/GenBank/DDBJ whole genome shotgun (WGS) entry which is preliminary data.</text>
</comment>
<dbReference type="AlphaFoldDB" id="A0A8H5B881"/>
<evidence type="ECO:0000256" key="1">
    <source>
        <dbReference type="ARBA" id="ARBA00008069"/>
    </source>
</evidence>
<comment type="function">
    <text evidence="7">Allows the formation of correctly charged Gln-tRNA(Gln) through the transamidation of misacylated Glu-tRNA(Gln) in the mitochondria. The reaction takes place in the presence of glutamine and ATP through an activated gamma-phospho-Glu-tRNA(Gln).</text>
</comment>
<evidence type="ECO:0000256" key="6">
    <source>
        <dbReference type="ARBA" id="ARBA00047407"/>
    </source>
</evidence>
<dbReference type="GO" id="GO:0005739">
    <property type="term" value="C:mitochondrion"/>
    <property type="evidence" value="ECO:0007669"/>
    <property type="project" value="UniProtKB-SubCell"/>
</dbReference>
<feature type="active site" description="Charge relay system" evidence="7">
    <location>
        <position position="193"/>
    </location>
</feature>
<dbReference type="EMBL" id="JAACJK010000178">
    <property type="protein sequence ID" value="KAF5318392.1"/>
    <property type="molecule type" value="Genomic_DNA"/>
</dbReference>
<keyword evidence="7" id="KW-0496">Mitochondrion</keyword>
<evidence type="ECO:0000256" key="7">
    <source>
        <dbReference type="HAMAP-Rule" id="MF_03150"/>
    </source>
</evidence>
<keyword evidence="3 7" id="KW-0547">Nucleotide-binding</keyword>
<comment type="subunit">
    <text evidence="7">Subunit of the heterotrimeric GatCAB amidotransferase (AdT) complex, composed of A, B and C subunits.</text>
</comment>
<dbReference type="GO" id="GO:0032543">
    <property type="term" value="P:mitochondrial translation"/>
    <property type="evidence" value="ECO:0007669"/>
    <property type="project" value="UniProtKB-UniRule"/>
</dbReference>
<keyword evidence="5 7" id="KW-0648">Protein biosynthesis</keyword>
<feature type="domain" description="Amidase" evidence="8">
    <location>
        <begin position="88"/>
        <end position="556"/>
    </location>
</feature>
<dbReference type="InterPro" id="IPR023631">
    <property type="entry name" value="Amidase_dom"/>
</dbReference>
<name>A0A8H5B881_9AGAR</name>
<dbReference type="OrthoDB" id="421993at2759"/>